<dbReference type="Gene3D" id="3.20.20.70">
    <property type="entry name" value="Aldolase class I"/>
    <property type="match status" value="1"/>
</dbReference>
<dbReference type="EMBL" id="MU155273">
    <property type="protein sequence ID" value="KAF9477056.1"/>
    <property type="molecule type" value="Genomic_DNA"/>
</dbReference>
<evidence type="ECO:0000313" key="3">
    <source>
        <dbReference type="Proteomes" id="UP000807469"/>
    </source>
</evidence>
<sequence>MSASASKLFQPIKVGAVTLQHRVVLAPLTRFRSTPKGHVPVNPLMKTYYSQRGSRPGTLLITEATFITPQAVGYDGVPGIWNEEQIAAWKVITDSVHANGSSIFLQLWAHGRAANTKILQEDGHDFVAPSAIHFQPGAAPPRALTIPEIQDYIQWFGQAAHNAVHGAGFDGVEVHCANGYLPDQFLQDKSNQRTDEYGGSVENRSRFSLQVVDAVVKAVGEDRTGIRISPWGTFQGMRMDNPIPQFSHFISSVKSSHPDLAYLHAVEPLPEAVDESNDFIRELWAPKPLITCSGYDRESAIKTADTKGDLIAFGKYYISNPDLPTRLEKGIPLNEYNSSTFYTHDAAGYIDYPFAEETSTQSS</sequence>
<comment type="caution">
    <text evidence="2">The sequence shown here is derived from an EMBL/GenBank/DDBJ whole genome shotgun (WGS) entry which is preliminary data.</text>
</comment>
<dbReference type="Pfam" id="PF00724">
    <property type="entry name" value="Oxidored_FMN"/>
    <property type="match status" value="1"/>
</dbReference>
<dbReference type="FunFam" id="3.20.20.70:FF:000138">
    <property type="entry name" value="NADPH dehydrogenase 1"/>
    <property type="match status" value="1"/>
</dbReference>
<evidence type="ECO:0000313" key="2">
    <source>
        <dbReference type="EMBL" id="KAF9477056.1"/>
    </source>
</evidence>
<dbReference type="OrthoDB" id="276546at2759"/>
<dbReference type="CDD" id="cd02933">
    <property type="entry name" value="OYE_like_FMN"/>
    <property type="match status" value="1"/>
</dbReference>
<reference evidence="2" key="1">
    <citation type="submission" date="2020-11" db="EMBL/GenBank/DDBJ databases">
        <authorList>
            <consortium name="DOE Joint Genome Institute"/>
            <person name="Ahrendt S."/>
            <person name="Riley R."/>
            <person name="Andreopoulos W."/>
            <person name="Labutti K."/>
            <person name="Pangilinan J."/>
            <person name="Ruiz-Duenas F.J."/>
            <person name="Barrasa J.M."/>
            <person name="Sanchez-Garcia M."/>
            <person name="Camarero S."/>
            <person name="Miyauchi S."/>
            <person name="Serrano A."/>
            <person name="Linde D."/>
            <person name="Babiker R."/>
            <person name="Drula E."/>
            <person name="Ayuso-Fernandez I."/>
            <person name="Pacheco R."/>
            <person name="Padilla G."/>
            <person name="Ferreira P."/>
            <person name="Barriuso J."/>
            <person name="Kellner H."/>
            <person name="Castanera R."/>
            <person name="Alfaro M."/>
            <person name="Ramirez L."/>
            <person name="Pisabarro A.G."/>
            <person name="Kuo A."/>
            <person name="Tritt A."/>
            <person name="Lipzen A."/>
            <person name="He G."/>
            <person name="Yan M."/>
            <person name="Ng V."/>
            <person name="Cullen D."/>
            <person name="Martin F."/>
            <person name="Rosso M.-N."/>
            <person name="Henrissat B."/>
            <person name="Hibbett D."/>
            <person name="Martinez A.T."/>
            <person name="Grigoriev I.V."/>
        </authorList>
    </citation>
    <scope>NUCLEOTIDE SEQUENCE</scope>
    <source>
        <strain evidence="2">CIRM-BRFM 674</strain>
    </source>
</reference>
<dbReference type="PANTHER" id="PTHR22893">
    <property type="entry name" value="NADH OXIDOREDUCTASE-RELATED"/>
    <property type="match status" value="1"/>
</dbReference>
<dbReference type="Proteomes" id="UP000807469">
    <property type="component" value="Unassembled WGS sequence"/>
</dbReference>
<proteinExistence type="predicted"/>
<name>A0A9P5YXN6_9AGAR</name>
<evidence type="ECO:0000259" key="1">
    <source>
        <dbReference type="Pfam" id="PF00724"/>
    </source>
</evidence>
<dbReference type="InterPro" id="IPR045247">
    <property type="entry name" value="Oye-like"/>
</dbReference>
<dbReference type="GO" id="GO:0010181">
    <property type="term" value="F:FMN binding"/>
    <property type="evidence" value="ECO:0007669"/>
    <property type="project" value="InterPro"/>
</dbReference>
<dbReference type="InterPro" id="IPR001155">
    <property type="entry name" value="OxRdtase_FMN_N"/>
</dbReference>
<keyword evidence="3" id="KW-1185">Reference proteome</keyword>
<protein>
    <submittedName>
        <fullName evidence="2">NADH:flavin oxidoreductase/NADH oxidase</fullName>
    </submittedName>
</protein>
<accession>A0A9P5YXN6</accession>
<gene>
    <name evidence="2" type="ORF">BDN70DRAFT_881615</name>
</gene>
<dbReference type="InterPro" id="IPR013785">
    <property type="entry name" value="Aldolase_TIM"/>
</dbReference>
<dbReference type="GO" id="GO:0003959">
    <property type="term" value="F:NADPH dehydrogenase activity"/>
    <property type="evidence" value="ECO:0007669"/>
    <property type="project" value="TreeGrafter"/>
</dbReference>
<dbReference type="SUPFAM" id="SSF51395">
    <property type="entry name" value="FMN-linked oxidoreductases"/>
    <property type="match status" value="1"/>
</dbReference>
<feature type="domain" description="NADH:flavin oxidoreductase/NADH oxidase N-terminal" evidence="1">
    <location>
        <begin position="7"/>
        <end position="334"/>
    </location>
</feature>
<dbReference type="AlphaFoldDB" id="A0A9P5YXN6"/>
<organism evidence="2 3">
    <name type="scientific">Pholiota conissans</name>
    <dbReference type="NCBI Taxonomy" id="109636"/>
    <lineage>
        <taxon>Eukaryota</taxon>
        <taxon>Fungi</taxon>
        <taxon>Dikarya</taxon>
        <taxon>Basidiomycota</taxon>
        <taxon>Agaricomycotina</taxon>
        <taxon>Agaricomycetes</taxon>
        <taxon>Agaricomycetidae</taxon>
        <taxon>Agaricales</taxon>
        <taxon>Agaricineae</taxon>
        <taxon>Strophariaceae</taxon>
        <taxon>Pholiota</taxon>
    </lineage>
</organism>
<dbReference type="PANTHER" id="PTHR22893:SF91">
    <property type="entry name" value="NADPH DEHYDROGENASE 2-RELATED"/>
    <property type="match status" value="1"/>
</dbReference>